<evidence type="ECO:0000313" key="4">
    <source>
        <dbReference type="Proteomes" id="UP000436088"/>
    </source>
</evidence>
<name>A0A6A2YR87_HIBSY</name>
<dbReference type="EMBL" id="VEPZ02001295">
    <property type="protein sequence ID" value="KAE8681951.1"/>
    <property type="molecule type" value="Genomic_DNA"/>
</dbReference>
<feature type="domain" description="BURP" evidence="2">
    <location>
        <begin position="109"/>
        <end position="319"/>
    </location>
</feature>
<dbReference type="PANTHER" id="PTHR31236">
    <property type="entry name" value="BURP DOMAIN PROTEIN USPL1-LIKE"/>
    <property type="match status" value="1"/>
</dbReference>
<reference evidence="3" key="1">
    <citation type="submission" date="2019-09" db="EMBL/GenBank/DDBJ databases">
        <title>Draft genome information of white flower Hibiscus syriacus.</title>
        <authorList>
            <person name="Kim Y.-M."/>
        </authorList>
    </citation>
    <scope>NUCLEOTIDE SEQUENCE [LARGE SCALE GENOMIC DNA]</scope>
    <source>
        <strain evidence="3">YM2019G1</strain>
    </source>
</reference>
<dbReference type="InterPro" id="IPR044816">
    <property type="entry name" value="BURP"/>
</dbReference>
<sequence length="323" mass="35887">MAFHFLVVFALLQVSHGGAVMPEEAYWKSLFPNNPMPKALKDILPKSFNAPTYLRGGYGSGYGHSSKEFHAPNYVWGSYGDGHDDPSKEFKRETISLEGNVALLNETTFFFQEDLRTGKLVNLPRLATTSDKTPFFPNQIAETMPFSSDKLPEIVNNLSLKPQTREAGVVNETIRGCERAAIDGEQKFCATSFESFIDSSVSKLGKQIQLLSSVLSKETKNPLFTIVKGMENMGENELICHKMEYPGAVFMCHSINKTVVYKVPLVSGDGTQANALVVCHKDTWNWNPKHLAFRVLKVKPGTGPICHFLGRDTLVWVSSSTTK</sequence>
<dbReference type="AlphaFoldDB" id="A0A6A2YR87"/>
<accession>A0A6A2YR87</accession>
<keyword evidence="4" id="KW-1185">Reference proteome</keyword>
<evidence type="ECO:0000313" key="3">
    <source>
        <dbReference type="EMBL" id="KAE8681951.1"/>
    </source>
</evidence>
<organism evidence="3 4">
    <name type="scientific">Hibiscus syriacus</name>
    <name type="common">Rose of Sharon</name>
    <dbReference type="NCBI Taxonomy" id="106335"/>
    <lineage>
        <taxon>Eukaryota</taxon>
        <taxon>Viridiplantae</taxon>
        <taxon>Streptophyta</taxon>
        <taxon>Embryophyta</taxon>
        <taxon>Tracheophyta</taxon>
        <taxon>Spermatophyta</taxon>
        <taxon>Magnoliopsida</taxon>
        <taxon>eudicotyledons</taxon>
        <taxon>Gunneridae</taxon>
        <taxon>Pentapetalae</taxon>
        <taxon>rosids</taxon>
        <taxon>malvids</taxon>
        <taxon>Malvales</taxon>
        <taxon>Malvaceae</taxon>
        <taxon>Malvoideae</taxon>
        <taxon>Hibiscus</taxon>
    </lineage>
</organism>
<dbReference type="OrthoDB" id="654134at2759"/>
<dbReference type="InterPro" id="IPR004873">
    <property type="entry name" value="BURP_dom"/>
</dbReference>
<dbReference type="PANTHER" id="PTHR31236:SF58">
    <property type="entry name" value="POLYGALACTURONASE NON-CATALYTIC SUBUNIT AROGP2-LIKE"/>
    <property type="match status" value="1"/>
</dbReference>
<comment type="caution">
    <text evidence="3">The sequence shown here is derived from an EMBL/GenBank/DDBJ whole genome shotgun (WGS) entry which is preliminary data.</text>
</comment>
<protein>
    <submittedName>
        <fullName evidence="3">BURP domain-containing protein</fullName>
    </submittedName>
</protein>
<gene>
    <name evidence="3" type="ORF">F3Y22_tig00111280pilonHSYRG00089</name>
</gene>
<proteinExistence type="predicted"/>
<evidence type="ECO:0000256" key="1">
    <source>
        <dbReference type="SAM" id="SignalP"/>
    </source>
</evidence>
<dbReference type="SMART" id="SM01045">
    <property type="entry name" value="BURP"/>
    <property type="match status" value="1"/>
</dbReference>
<evidence type="ECO:0000259" key="2">
    <source>
        <dbReference type="PROSITE" id="PS51277"/>
    </source>
</evidence>
<dbReference type="Proteomes" id="UP000436088">
    <property type="component" value="Unassembled WGS sequence"/>
</dbReference>
<dbReference type="Pfam" id="PF03181">
    <property type="entry name" value="BURP"/>
    <property type="match status" value="1"/>
</dbReference>
<keyword evidence="1" id="KW-0732">Signal</keyword>
<feature type="chain" id="PRO_5025657995" evidence="1">
    <location>
        <begin position="18"/>
        <end position="323"/>
    </location>
</feature>
<feature type="signal peptide" evidence="1">
    <location>
        <begin position="1"/>
        <end position="17"/>
    </location>
</feature>
<dbReference type="PROSITE" id="PS51277">
    <property type="entry name" value="BURP"/>
    <property type="match status" value="1"/>
</dbReference>